<dbReference type="AlphaFoldDB" id="M7BXF9"/>
<dbReference type="InterPro" id="IPR001304">
    <property type="entry name" value="C-type_lectin-like"/>
</dbReference>
<dbReference type="InterPro" id="IPR016187">
    <property type="entry name" value="CTDL_fold"/>
</dbReference>
<dbReference type="InterPro" id="IPR016186">
    <property type="entry name" value="C-type_lectin-like/link_sf"/>
</dbReference>
<dbReference type="EMBL" id="KB469746">
    <property type="protein sequence ID" value="EMP42551.1"/>
    <property type="molecule type" value="Genomic_DNA"/>
</dbReference>
<keyword evidence="2 5" id="KW-0430">Lectin</keyword>
<keyword evidence="3" id="KW-0472">Membrane</keyword>
<dbReference type="PANTHER" id="PTHR45710:SF35">
    <property type="entry name" value="C-TYPE LECTIN DOMAIN FAMILY 2 MEMBER D"/>
    <property type="match status" value="1"/>
</dbReference>
<keyword evidence="3" id="KW-1133">Transmembrane helix</keyword>
<dbReference type="PROSITE" id="PS50041">
    <property type="entry name" value="C_TYPE_LECTIN_2"/>
    <property type="match status" value="1"/>
</dbReference>
<keyword evidence="6" id="KW-1185">Reference proteome</keyword>
<evidence type="ECO:0000313" key="6">
    <source>
        <dbReference type="Proteomes" id="UP000031443"/>
    </source>
</evidence>
<evidence type="ECO:0000256" key="1">
    <source>
        <dbReference type="ARBA" id="ARBA00004401"/>
    </source>
</evidence>
<dbReference type="Pfam" id="PF00059">
    <property type="entry name" value="Lectin_C"/>
    <property type="match status" value="1"/>
</dbReference>
<sequence>MSPVLESAILSETEKMWNGLYPAEKIKPNPLLASHVTQMKSNGTTHVTIPPKDGENSKIYPAGLRSRLKSQARRWAVLNMVLILILTITVITLIVALIALSGLRSRLKSQARRWAVLNMVLILILTITVITLIVALIALSARKSEQCPAGPACPDGWLGYLGKCYYFSETEGNWTYSQSHCSAFGASLAVIDTQQEMDFMMRYKNIPNYWIGLRRDLNQPWKWVSGTEFSNWFIIAGGGSCAFLNSGDISSSGCSREGRWICSKPVEKTEGRAQ</sequence>
<feature type="transmembrane region" description="Helical" evidence="3">
    <location>
        <begin position="115"/>
        <end position="139"/>
    </location>
</feature>
<organism evidence="5 6">
    <name type="scientific">Chelonia mydas</name>
    <name type="common">Green sea-turtle</name>
    <name type="synonym">Chelonia agassizi</name>
    <dbReference type="NCBI Taxonomy" id="8469"/>
    <lineage>
        <taxon>Eukaryota</taxon>
        <taxon>Metazoa</taxon>
        <taxon>Chordata</taxon>
        <taxon>Craniata</taxon>
        <taxon>Vertebrata</taxon>
        <taxon>Euteleostomi</taxon>
        <taxon>Archelosauria</taxon>
        <taxon>Testudinata</taxon>
        <taxon>Testudines</taxon>
        <taxon>Cryptodira</taxon>
        <taxon>Durocryptodira</taxon>
        <taxon>Americhelydia</taxon>
        <taxon>Chelonioidea</taxon>
        <taxon>Cheloniidae</taxon>
        <taxon>Chelonia</taxon>
    </lineage>
</organism>
<evidence type="ECO:0000256" key="2">
    <source>
        <dbReference type="ARBA" id="ARBA00022734"/>
    </source>
</evidence>
<comment type="subcellular location">
    <subcellularLocation>
        <location evidence="1">Cell membrane</location>
        <topology evidence="1">Single-pass type II membrane protein</topology>
    </subcellularLocation>
</comment>
<dbReference type="InterPro" id="IPR050828">
    <property type="entry name" value="C-type_lectin/matrix_domain"/>
</dbReference>
<evidence type="ECO:0000259" key="4">
    <source>
        <dbReference type="PROSITE" id="PS50041"/>
    </source>
</evidence>
<protein>
    <submittedName>
        <fullName evidence="5">C-type lectin domain family 2 member D</fullName>
    </submittedName>
</protein>
<dbReference type="Gene3D" id="3.10.100.10">
    <property type="entry name" value="Mannose-Binding Protein A, subunit A"/>
    <property type="match status" value="1"/>
</dbReference>
<accession>M7BXF9</accession>
<keyword evidence="3" id="KW-0812">Transmembrane</keyword>
<dbReference type="Proteomes" id="UP000031443">
    <property type="component" value="Unassembled WGS sequence"/>
</dbReference>
<dbReference type="SUPFAM" id="SSF56436">
    <property type="entry name" value="C-type lectin-like"/>
    <property type="match status" value="1"/>
</dbReference>
<evidence type="ECO:0000313" key="5">
    <source>
        <dbReference type="EMBL" id="EMP42551.1"/>
    </source>
</evidence>
<dbReference type="SMART" id="SM00034">
    <property type="entry name" value="CLECT"/>
    <property type="match status" value="1"/>
</dbReference>
<dbReference type="GO" id="GO:0005886">
    <property type="term" value="C:plasma membrane"/>
    <property type="evidence" value="ECO:0007669"/>
    <property type="project" value="UniProtKB-SubCell"/>
</dbReference>
<gene>
    <name evidence="5" type="ORF">UY3_00177</name>
</gene>
<reference evidence="6" key="1">
    <citation type="journal article" date="2013" name="Nat. Genet.">
        <title>The draft genomes of soft-shell turtle and green sea turtle yield insights into the development and evolution of the turtle-specific body plan.</title>
        <authorList>
            <person name="Wang Z."/>
            <person name="Pascual-Anaya J."/>
            <person name="Zadissa A."/>
            <person name="Li W."/>
            <person name="Niimura Y."/>
            <person name="Huang Z."/>
            <person name="Li C."/>
            <person name="White S."/>
            <person name="Xiong Z."/>
            <person name="Fang D."/>
            <person name="Wang B."/>
            <person name="Ming Y."/>
            <person name="Chen Y."/>
            <person name="Zheng Y."/>
            <person name="Kuraku S."/>
            <person name="Pignatelli M."/>
            <person name="Herrero J."/>
            <person name="Beal K."/>
            <person name="Nozawa M."/>
            <person name="Li Q."/>
            <person name="Wang J."/>
            <person name="Zhang H."/>
            <person name="Yu L."/>
            <person name="Shigenobu S."/>
            <person name="Wang J."/>
            <person name="Liu J."/>
            <person name="Flicek P."/>
            <person name="Searle S."/>
            <person name="Wang J."/>
            <person name="Kuratani S."/>
            <person name="Yin Y."/>
            <person name="Aken B."/>
            <person name="Zhang G."/>
            <person name="Irie N."/>
        </authorList>
    </citation>
    <scope>NUCLEOTIDE SEQUENCE [LARGE SCALE GENOMIC DNA]</scope>
</reference>
<evidence type="ECO:0000256" key="3">
    <source>
        <dbReference type="SAM" id="Phobius"/>
    </source>
</evidence>
<dbReference type="CDD" id="cd03593">
    <property type="entry name" value="CLECT_NK_receptors_like"/>
    <property type="match status" value="1"/>
</dbReference>
<dbReference type="GO" id="GO:0030246">
    <property type="term" value="F:carbohydrate binding"/>
    <property type="evidence" value="ECO:0007669"/>
    <property type="project" value="UniProtKB-KW"/>
</dbReference>
<dbReference type="PANTHER" id="PTHR45710">
    <property type="entry name" value="C-TYPE LECTIN DOMAIN-CONTAINING PROTEIN 180"/>
    <property type="match status" value="1"/>
</dbReference>
<feature type="transmembrane region" description="Helical" evidence="3">
    <location>
        <begin position="75"/>
        <end position="103"/>
    </location>
</feature>
<feature type="domain" description="C-type lectin" evidence="4">
    <location>
        <begin position="160"/>
        <end position="263"/>
    </location>
</feature>
<name>M7BXF9_CHEMY</name>
<proteinExistence type="predicted"/>
<dbReference type="STRING" id="8469.M7BXF9"/>
<dbReference type="InterPro" id="IPR033992">
    <property type="entry name" value="NKR-like_CTLD"/>
</dbReference>